<protein>
    <recommendedName>
        <fullName evidence="3">NlpC/P60 domain-containing protein</fullName>
    </recommendedName>
</protein>
<dbReference type="Proteomes" id="UP000256220">
    <property type="component" value="Unassembled WGS sequence"/>
</dbReference>
<dbReference type="RefSeq" id="WP_091599138.1">
    <property type="nucleotide sequence ID" value="NZ_JFBM01000011.1"/>
</dbReference>
<gene>
    <name evidence="1" type="ORF">BB31_14685</name>
</gene>
<sequence length="83" mass="8932">MIKDTQRQVVNYSALQPGDLLFFDPEPQLGPLVSHIGLDSEGKRRVLSSRKVANGPTFGDAGGTSLIDGEGTYAKAFRAAKRL</sequence>
<organism evidence="1 2">
    <name type="scientific">Amycolatopsis lurida NRRL 2430</name>
    <dbReference type="NCBI Taxonomy" id="1460371"/>
    <lineage>
        <taxon>Bacteria</taxon>
        <taxon>Bacillati</taxon>
        <taxon>Actinomycetota</taxon>
        <taxon>Actinomycetes</taxon>
        <taxon>Pseudonocardiales</taxon>
        <taxon>Pseudonocardiaceae</taxon>
        <taxon>Amycolatopsis</taxon>
    </lineage>
</organism>
<dbReference type="AlphaFoldDB" id="A0A2P2FUQ6"/>
<evidence type="ECO:0000313" key="2">
    <source>
        <dbReference type="Proteomes" id="UP000256220"/>
    </source>
</evidence>
<proteinExistence type="predicted"/>
<reference evidence="1 2" key="1">
    <citation type="journal article" date="2014" name="Genome Announc.">
        <title>Draft Genome Sequence of Amycolatopsis lurida NRRL 2430, Producer of the Glycopeptide Family Antibiotic Ristocetin.</title>
        <authorList>
            <person name="Kwun M.J."/>
            <person name="Hong H.J."/>
        </authorList>
    </citation>
    <scope>NUCLEOTIDE SEQUENCE [LARGE SCALE GENOMIC DNA]</scope>
    <source>
        <strain evidence="1 2">NRRL 2430</strain>
    </source>
</reference>
<keyword evidence="2" id="KW-1185">Reference proteome</keyword>
<dbReference type="EMBL" id="JFBM01000011">
    <property type="protein sequence ID" value="KFU80425.1"/>
    <property type="molecule type" value="Genomic_DNA"/>
</dbReference>
<comment type="caution">
    <text evidence="1">The sequence shown here is derived from an EMBL/GenBank/DDBJ whole genome shotgun (WGS) entry which is preliminary data.</text>
</comment>
<accession>A0A2P2FUQ6</accession>
<evidence type="ECO:0000313" key="1">
    <source>
        <dbReference type="EMBL" id="KFU80425.1"/>
    </source>
</evidence>
<name>A0A2P2FUQ6_AMYLU</name>
<evidence type="ECO:0008006" key="3">
    <source>
        <dbReference type="Google" id="ProtNLM"/>
    </source>
</evidence>